<feature type="domain" description="Transglutaminase-like" evidence="1">
    <location>
        <begin position="95"/>
        <end position="155"/>
    </location>
</feature>
<gene>
    <name evidence="2" type="ORF">HJG54_34040</name>
</gene>
<dbReference type="Gene3D" id="3.10.620.30">
    <property type="match status" value="1"/>
</dbReference>
<protein>
    <submittedName>
        <fullName evidence="2">Transglutaminase domain-containing protein</fullName>
    </submittedName>
</protein>
<evidence type="ECO:0000259" key="1">
    <source>
        <dbReference type="Pfam" id="PF01841"/>
    </source>
</evidence>
<dbReference type="SUPFAM" id="SSF54001">
    <property type="entry name" value="Cysteine proteinases"/>
    <property type="match status" value="1"/>
</dbReference>
<name>A0AA96WMK5_9CYAN</name>
<accession>A0AA96WMK5</accession>
<organism evidence="2">
    <name type="scientific">Leptolyngbya sp. NK1-12</name>
    <dbReference type="NCBI Taxonomy" id="2547451"/>
    <lineage>
        <taxon>Bacteria</taxon>
        <taxon>Bacillati</taxon>
        <taxon>Cyanobacteriota</taxon>
        <taxon>Cyanophyceae</taxon>
        <taxon>Leptolyngbyales</taxon>
        <taxon>Leptolyngbyaceae</taxon>
        <taxon>Leptolyngbya group</taxon>
        <taxon>Leptolyngbya</taxon>
    </lineage>
</organism>
<dbReference type="Pfam" id="PF01841">
    <property type="entry name" value="Transglut_core"/>
    <property type="match status" value="1"/>
</dbReference>
<dbReference type="RefSeq" id="WP_316436355.1">
    <property type="nucleotide sequence ID" value="NZ_CP053587.1"/>
</dbReference>
<dbReference type="InterPro" id="IPR002931">
    <property type="entry name" value="Transglutaminase-like"/>
</dbReference>
<dbReference type="EMBL" id="CP053587">
    <property type="protein sequence ID" value="WNZ27850.1"/>
    <property type="molecule type" value="Genomic_DNA"/>
</dbReference>
<dbReference type="InterPro" id="IPR038765">
    <property type="entry name" value="Papain-like_cys_pep_sf"/>
</dbReference>
<evidence type="ECO:0000313" key="2">
    <source>
        <dbReference type="EMBL" id="WNZ27850.1"/>
    </source>
</evidence>
<reference evidence="2" key="1">
    <citation type="submission" date="2020-05" db="EMBL/GenBank/DDBJ databases">
        <authorList>
            <person name="Zhu T."/>
            <person name="Keshari N."/>
            <person name="Lu X."/>
        </authorList>
    </citation>
    <scope>NUCLEOTIDE SEQUENCE</scope>
    <source>
        <strain evidence="2">NK1-12</strain>
    </source>
</reference>
<sequence length="307" mass="35283">MTTQQQILDFYSHPTAMTSAGQYTTLLHELPNSISKLTHIIQGLVLYQYVARDFYGFTIPEQRKRETHLRSIESMLEYLLALNDQPLSVARPANQRLIGICHHFALLLVAILRAKRIPARYRCGFGTYFNPPYFEEHVVCEYWHALESRWIIVDPQFDEIWREKLKIEHNILDVPRHNFIMASDAWVQCRSGTADPAKFGIFKGDLRGLWFIAGELIRDVAALNKVEMLPWDVWGAIPPSNELLNQEQLGFFDDLAALAQSPDTSLPELCKRYESDDRLRVPATVCNGVLNCLERIENNFNALSGSF</sequence>
<dbReference type="AlphaFoldDB" id="A0AA96WMK5"/>
<proteinExistence type="predicted"/>